<gene>
    <name evidence="3" type="primary">thpR</name>
    <name evidence="3" type="ORF">F7732_09745</name>
</gene>
<comment type="caution">
    <text evidence="3">The sequence shown here is derived from an EMBL/GenBank/DDBJ whole genome shotgun (WGS) entry which is preliminary data.</text>
</comment>
<evidence type="ECO:0000256" key="1">
    <source>
        <dbReference type="ARBA" id="ARBA00022801"/>
    </source>
</evidence>
<sequence length="190" mass="22222">MYFGGYLVGRDHNFFALSLPEDVKREMWSYFETYKGNLPFKTWVHQEDYHITLAFLGGAEQNMLAEAIDLVRSSLQQEEIGSFSLRIDKLGVFGQADSPRIFWAGLKESPPLHTVRKGVYDACLKAGFQLETRPFKPHITVARRWQDESAYSKELFKPKEWMFMANEVVLYKTNMHQTPKYERIAIFPLR</sequence>
<dbReference type="Pfam" id="PF13563">
    <property type="entry name" value="2_5_RNA_ligase2"/>
    <property type="match status" value="1"/>
</dbReference>
<reference evidence="3 4" key="1">
    <citation type="journal article" date="2014" name="Arch. Microbiol.">
        <title>Bacillus mesophilum sp. nov., strain IITR-54T, a novel 4-chlorobiphenyl dechlorinating bacterium.</title>
        <authorList>
            <person name="Manickam N."/>
            <person name="Singh N.K."/>
            <person name="Bajaj A."/>
            <person name="Kumar R.M."/>
            <person name="Kaur G."/>
            <person name="Kaur N."/>
            <person name="Bala M."/>
            <person name="Kumar A."/>
            <person name="Mayilraj S."/>
        </authorList>
    </citation>
    <scope>NUCLEOTIDE SEQUENCE [LARGE SCALE GENOMIC DNA]</scope>
    <source>
        <strain evidence="3 4">IITR-54</strain>
    </source>
</reference>
<dbReference type="Proteomes" id="UP000441354">
    <property type="component" value="Unassembled WGS sequence"/>
</dbReference>
<feature type="short sequence motif" description="HXTX 2" evidence="2">
    <location>
        <begin position="138"/>
        <end position="141"/>
    </location>
</feature>
<comment type="function">
    <text evidence="2">Hydrolyzes RNA 2',3'-cyclic phosphodiester to an RNA 2'-phosphomonoester.</text>
</comment>
<feature type="active site" description="Proton donor" evidence="2">
    <location>
        <position position="50"/>
    </location>
</feature>
<evidence type="ECO:0000256" key="2">
    <source>
        <dbReference type="HAMAP-Rule" id="MF_01940"/>
    </source>
</evidence>
<dbReference type="HAMAP" id="MF_01940">
    <property type="entry name" value="RNA_CPDase"/>
    <property type="match status" value="1"/>
</dbReference>
<evidence type="ECO:0000313" key="3">
    <source>
        <dbReference type="EMBL" id="KAB2334399.1"/>
    </source>
</evidence>
<dbReference type="InterPro" id="IPR009097">
    <property type="entry name" value="Cyclic_Pdiesterase"/>
</dbReference>
<keyword evidence="1 2" id="KW-0378">Hydrolase</keyword>
<dbReference type="OrthoDB" id="9789350at2"/>
<comment type="similarity">
    <text evidence="2">Belongs to the 2H phosphoesterase superfamily. ThpR family.</text>
</comment>
<organism evidence="3 4">
    <name type="scientific">Bacillus mesophilum</name>
    <dbReference type="NCBI Taxonomy" id="1071718"/>
    <lineage>
        <taxon>Bacteria</taxon>
        <taxon>Bacillati</taxon>
        <taxon>Bacillota</taxon>
        <taxon>Bacilli</taxon>
        <taxon>Bacillales</taxon>
        <taxon>Bacillaceae</taxon>
        <taxon>Bacillus</taxon>
    </lineage>
</organism>
<keyword evidence="4" id="KW-1185">Reference proteome</keyword>
<dbReference type="AlphaFoldDB" id="A0A7V7RP87"/>
<dbReference type="Gene3D" id="3.90.1140.10">
    <property type="entry name" value="Cyclic phosphodiesterase"/>
    <property type="match status" value="1"/>
</dbReference>
<dbReference type="SUPFAM" id="SSF55144">
    <property type="entry name" value="LigT-like"/>
    <property type="match status" value="1"/>
</dbReference>
<dbReference type="PANTHER" id="PTHR35561:SF1">
    <property type="entry name" value="RNA 2',3'-CYCLIC PHOSPHODIESTERASE"/>
    <property type="match status" value="1"/>
</dbReference>
<proteinExistence type="inferred from homology"/>
<feature type="active site" description="Proton acceptor" evidence="2">
    <location>
        <position position="138"/>
    </location>
</feature>
<dbReference type="PANTHER" id="PTHR35561">
    <property type="entry name" value="RNA 2',3'-CYCLIC PHOSPHODIESTERASE"/>
    <property type="match status" value="1"/>
</dbReference>
<protein>
    <recommendedName>
        <fullName evidence="2">RNA 2',3'-cyclic phosphodiesterase</fullName>
        <shortName evidence="2">RNA 2',3'-CPDase</shortName>
        <ecNumber evidence="2">3.1.4.58</ecNumber>
    </recommendedName>
</protein>
<dbReference type="GO" id="GO:0008664">
    <property type="term" value="F:RNA 2',3'-cyclic 3'-phosphodiesterase activity"/>
    <property type="evidence" value="ECO:0007669"/>
    <property type="project" value="UniProtKB-EC"/>
</dbReference>
<dbReference type="EC" id="3.1.4.58" evidence="2"/>
<feature type="short sequence motif" description="HXTX 1" evidence="2">
    <location>
        <begin position="50"/>
        <end position="53"/>
    </location>
</feature>
<dbReference type="EMBL" id="WBOT01000002">
    <property type="protein sequence ID" value="KAB2334399.1"/>
    <property type="molecule type" value="Genomic_DNA"/>
</dbReference>
<name>A0A7V7RP87_9BACI</name>
<accession>A0A7V7RP87</accession>
<comment type="catalytic activity">
    <reaction evidence="2">
        <text>a 3'-end 2',3'-cyclophospho-ribonucleotide-RNA + H2O = a 3'-end 2'-phospho-ribonucleotide-RNA + H(+)</text>
        <dbReference type="Rhea" id="RHEA:11828"/>
        <dbReference type="Rhea" id="RHEA-COMP:10464"/>
        <dbReference type="Rhea" id="RHEA-COMP:17353"/>
        <dbReference type="ChEBI" id="CHEBI:15377"/>
        <dbReference type="ChEBI" id="CHEBI:15378"/>
        <dbReference type="ChEBI" id="CHEBI:83064"/>
        <dbReference type="ChEBI" id="CHEBI:173113"/>
        <dbReference type="EC" id="3.1.4.58"/>
    </reaction>
</comment>
<dbReference type="GO" id="GO:0004113">
    <property type="term" value="F:2',3'-cyclic-nucleotide 3'-phosphodiesterase activity"/>
    <property type="evidence" value="ECO:0007669"/>
    <property type="project" value="InterPro"/>
</dbReference>
<dbReference type="InterPro" id="IPR004175">
    <property type="entry name" value="RNA_CPDase"/>
</dbReference>
<evidence type="ECO:0000313" key="4">
    <source>
        <dbReference type="Proteomes" id="UP000441354"/>
    </source>
</evidence>
<dbReference type="NCBIfam" id="TIGR02258">
    <property type="entry name" value="2_5_ligase"/>
    <property type="match status" value="1"/>
</dbReference>